<dbReference type="OrthoDB" id="10362357at2759"/>
<reference evidence="3" key="1">
    <citation type="submission" date="2016-09" db="EMBL/GenBank/DDBJ databases">
        <authorList>
            <person name="Jeantristanb JTB J.-T."/>
            <person name="Ricardo R."/>
        </authorList>
    </citation>
    <scope>NUCLEOTIDE SEQUENCE [LARGE SCALE GENOMIC DNA]</scope>
</reference>
<gene>
    <name evidence="2" type="ORF">BQ2448_4212</name>
</gene>
<dbReference type="EMBL" id="FMSP01000009">
    <property type="protein sequence ID" value="SCV72675.1"/>
    <property type="molecule type" value="Genomic_DNA"/>
</dbReference>
<protein>
    <submittedName>
        <fullName evidence="2">BQ2448_4212 protein</fullName>
    </submittedName>
</protein>
<accession>A0A238FHL7</accession>
<feature type="region of interest" description="Disordered" evidence="1">
    <location>
        <begin position="1"/>
        <end position="37"/>
    </location>
</feature>
<sequence length="106" mass="11459">MQVTTTTTQVDYGSDVLEIDRPPPSQSSPEAIDAAARSTAEQRRFFVHLNDIWDDGYEAGTQSQSTSSTFSSTAKFDGRGRVRTISHGSRNPKDADANKAGCCTIS</sequence>
<feature type="region of interest" description="Disordered" evidence="1">
    <location>
        <begin position="81"/>
        <end position="106"/>
    </location>
</feature>
<keyword evidence="3" id="KW-1185">Reference proteome</keyword>
<dbReference type="AlphaFoldDB" id="A0A238FHL7"/>
<dbReference type="Proteomes" id="UP000198372">
    <property type="component" value="Unassembled WGS sequence"/>
</dbReference>
<evidence type="ECO:0000313" key="3">
    <source>
        <dbReference type="Proteomes" id="UP000198372"/>
    </source>
</evidence>
<evidence type="ECO:0000256" key="1">
    <source>
        <dbReference type="SAM" id="MobiDB-lite"/>
    </source>
</evidence>
<evidence type="ECO:0000313" key="2">
    <source>
        <dbReference type="EMBL" id="SCV72675.1"/>
    </source>
</evidence>
<feature type="compositionally biased region" description="Polar residues" evidence="1">
    <location>
        <begin position="1"/>
        <end position="11"/>
    </location>
</feature>
<name>A0A238FHL7_9BASI</name>
<organism evidence="2 3">
    <name type="scientific">Microbotryum intermedium</name>
    <dbReference type="NCBI Taxonomy" id="269621"/>
    <lineage>
        <taxon>Eukaryota</taxon>
        <taxon>Fungi</taxon>
        <taxon>Dikarya</taxon>
        <taxon>Basidiomycota</taxon>
        <taxon>Pucciniomycotina</taxon>
        <taxon>Microbotryomycetes</taxon>
        <taxon>Microbotryales</taxon>
        <taxon>Microbotryaceae</taxon>
        <taxon>Microbotryum</taxon>
    </lineage>
</organism>
<proteinExistence type="predicted"/>